<feature type="transmembrane region" description="Helical" evidence="1">
    <location>
        <begin position="92"/>
        <end position="115"/>
    </location>
</feature>
<keyword evidence="1" id="KW-0472">Membrane</keyword>
<keyword evidence="1" id="KW-1133">Transmembrane helix</keyword>
<dbReference type="AlphaFoldDB" id="A0AAQ3N4U4"/>
<protein>
    <submittedName>
        <fullName evidence="2">Uncharacterized protein</fullName>
    </submittedName>
</protein>
<accession>A0AAQ3N4U4</accession>
<dbReference type="Proteomes" id="UP001374535">
    <property type="component" value="Chromosome 7"/>
</dbReference>
<evidence type="ECO:0000256" key="1">
    <source>
        <dbReference type="SAM" id="Phobius"/>
    </source>
</evidence>
<dbReference type="EMBL" id="CP144694">
    <property type="protein sequence ID" value="WVZ03014.1"/>
    <property type="molecule type" value="Genomic_DNA"/>
</dbReference>
<proteinExistence type="predicted"/>
<gene>
    <name evidence="2" type="ORF">V8G54_023820</name>
</gene>
<sequence length="159" mass="17779">MDWLAKTLQALVGFILIGTVSALLKVVFLRRARYAGGVVTVKPVSDSSNVNKTDILLTKHQQGLLGVRPKVDLAQPDSAKKLPNPFPAPLGVLHLALMWMVQILTGVLLFVPLVLPRGLQDQHRCILHRVWFRRQGVQMEWILWFPVLGLTGEPPLLVR</sequence>
<name>A0AAQ3N4U4_VIGMU</name>
<evidence type="ECO:0000313" key="2">
    <source>
        <dbReference type="EMBL" id="WVZ03014.1"/>
    </source>
</evidence>
<evidence type="ECO:0000313" key="3">
    <source>
        <dbReference type="Proteomes" id="UP001374535"/>
    </source>
</evidence>
<keyword evidence="1" id="KW-0812">Transmembrane</keyword>
<keyword evidence="3" id="KW-1185">Reference proteome</keyword>
<organism evidence="2 3">
    <name type="scientific">Vigna mungo</name>
    <name type="common">Black gram</name>
    <name type="synonym">Phaseolus mungo</name>
    <dbReference type="NCBI Taxonomy" id="3915"/>
    <lineage>
        <taxon>Eukaryota</taxon>
        <taxon>Viridiplantae</taxon>
        <taxon>Streptophyta</taxon>
        <taxon>Embryophyta</taxon>
        <taxon>Tracheophyta</taxon>
        <taxon>Spermatophyta</taxon>
        <taxon>Magnoliopsida</taxon>
        <taxon>eudicotyledons</taxon>
        <taxon>Gunneridae</taxon>
        <taxon>Pentapetalae</taxon>
        <taxon>rosids</taxon>
        <taxon>fabids</taxon>
        <taxon>Fabales</taxon>
        <taxon>Fabaceae</taxon>
        <taxon>Papilionoideae</taxon>
        <taxon>50 kb inversion clade</taxon>
        <taxon>NPAAA clade</taxon>
        <taxon>indigoferoid/millettioid clade</taxon>
        <taxon>Phaseoleae</taxon>
        <taxon>Vigna</taxon>
    </lineage>
</organism>
<reference evidence="2 3" key="1">
    <citation type="journal article" date="2023" name="Life. Sci Alliance">
        <title>Evolutionary insights into 3D genome organization and epigenetic landscape of Vigna mungo.</title>
        <authorList>
            <person name="Junaid A."/>
            <person name="Singh B."/>
            <person name="Bhatia S."/>
        </authorList>
    </citation>
    <scope>NUCLEOTIDE SEQUENCE [LARGE SCALE GENOMIC DNA]</scope>
    <source>
        <strain evidence="2">Urdbean</strain>
    </source>
</reference>